<keyword evidence="3" id="KW-1185">Reference proteome</keyword>
<dbReference type="AlphaFoldDB" id="A0AAV1PSY8"/>
<evidence type="ECO:0000313" key="3">
    <source>
        <dbReference type="Proteomes" id="UP001314229"/>
    </source>
</evidence>
<dbReference type="InterPro" id="IPR013783">
    <property type="entry name" value="Ig-like_fold"/>
</dbReference>
<keyword evidence="1" id="KW-1133">Transmembrane helix</keyword>
<evidence type="ECO:0000256" key="1">
    <source>
        <dbReference type="SAM" id="Phobius"/>
    </source>
</evidence>
<comment type="caution">
    <text evidence="2">The sequence shown here is derived from an EMBL/GenBank/DDBJ whole genome shotgun (WGS) entry which is preliminary data.</text>
</comment>
<keyword evidence="1" id="KW-0812">Transmembrane</keyword>
<accession>A0AAV1PSY8</accession>
<organism evidence="2 3">
    <name type="scientific">Scomber scombrus</name>
    <name type="common">Atlantic mackerel</name>
    <name type="synonym">Scomber vernalis</name>
    <dbReference type="NCBI Taxonomy" id="13677"/>
    <lineage>
        <taxon>Eukaryota</taxon>
        <taxon>Metazoa</taxon>
        <taxon>Chordata</taxon>
        <taxon>Craniata</taxon>
        <taxon>Vertebrata</taxon>
        <taxon>Euteleostomi</taxon>
        <taxon>Actinopterygii</taxon>
        <taxon>Neopterygii</taxon>
        <taxon>Teleostei</taxon>
        <taxon>Neoteleostei</taxon>
        <taxon>Acanthomorphata</taxon>
        <taxon>Pelagiaria</taxon>
        <taxon>Scombriformes</taxon>
        <taxon>Scombridae</taxon>
        <taxon>Scomber</taxon>
    </lineage>
</organism>
<protein>
    <submittedName>
        <fullName evidence="2">Uncharacterized protein LOC122970953</fullName>
    </submittedName>
</protein>
<dbReference type="InterPro" id="IPR036179">
    <property type="entry name" value="Ig-like_dom_sf"/>
</dbReference>
<reference evidence="2 3" key="1">
    <citation type="submission" date="2024-01" db="EMBL/GenBank/DDBJ databases">
        <authorList>
            <person name="Alioto T."/>
            <person name="Alioto T."/>
            <person name="Gomez Garrido J."/>
        </authorList>
    </citation>
    <scope>NUCLEOTIDE SEQUENCE [LARGE SCALE GENOMIC DNA]</scope>
</reference>
<evidence type="ECO:0000313" key="2">
    <source>
        <dbReference type="EMBL" id="CAK6974275.1"/>
    </source>
</evidence>
<dbReference type="Gene3D" id="2.60.40.10">
    <property type="entry name" value="Immunoglobulins"/>
    <property type="match status" value="1"/>
</dbReference>
<feature type="transmembrane region" description="Helical" evidence="1">
    <location>
        <begin position="170"/>
        <end position="189"/>
    </location>
</feature>
<proteinExistence type="predicted"/>
<sequence>MSLTSKQSSLSVCDDSKLYRMSFMWTCFSLLCAATILQSRTSNAEVSLKCNNTVEVVFREDVTLTCRITDMTRDNCKGIDYQWSNSHGDIQCNSDLKEYICGWDKLTYVYLTISSVIEEDNYTVTVHTNCGFAQSSTIKVQIQPHSDLIRGVFPKPTEPSQSRSHEIPTILGILVAIAVVGVLCFLFITNRGRQIISRMKKAKRRQQWTRNGKCFESLKNSDLYGCIC</sequence>
<name>A0AAV1PSY8_SCOSC</name>
<gene>
    <name evidence="2" type="ORF">FSCOSCO3_A027248</name>
</gene>
<dbReference type="EMBL" id="CAWUFR010000253">
    <property type="protein sequence ID" value="CAK6974275.1"/>
    <property type="molecule type" value="Genomic_DNA"/>
</dbReference>
<dbReference type="Proteomes" id="UP001314229">
    <property type="component" value="Unassembled WGS sequence"/>
</dbReference>
<keyword evidence="1" id="KW-0472">Membrane</keyword>
<dbReference type="SUPFAM" id="SSF48726">
    <property type="entry name" value="Immunoglobulin"/>
    <property type="match status" value="1"/>
</dbReference>